<feature type="transmembrane region" description="Helical" evidence="1">
    <location>
        <begin position="238"/>
        <end position="257"/>
    </location>
</feature>
<dbReference type="PANTHER" id="PTHR11362">
    <property type="entry name" value="PHOSPHATIDYLETHANOLAMINE-BINDING PROTEIN"/>
    <property type="match status" value="1"/>
</dbReference>
<dbReference type="InterPro" id="IPR008914">
    <property type="entry name" value="PEBP"/>
</dbReference>
<protein>
    <submittedName>
        <fullName evidence="3">PEBP-like protein</fullName>
    </submittedName>
</protein>
<feature type="signal peptide" evidence="2">
    <location>
        <begin position="1"/>
        <end position="18"/>
    </location>
</feature>
<dbReference type="Proteomes" id="UP000248817">
    <property type="component" value="Unassembled WGS sequence"/>
</dbReference>
<dbReference type="InterPro" id="IPR036610">
    <property type="entry name" value="PEBP-like_sf"/>
</dbReference>
<keyword evidence="1" id="KW-0812">Transmembrane</keyword>
<evidence type="ECO:0000313" key="3">
    <source>
        <dbReference type="EMBL" id="PYI31686.1"/>
    </source>
</evidence>
<keyword evidence="1" id="KW-1133">Transmembrane helix</keyword>
<proteinExistence type="predicted"/>
<reference evidence="3 4" key="1">
    <citation type="submission" date="2018-02" db="EMBL/GenBank/DDBJ databases">
        <title>The genomes of Aspergillus section Nigri reveals drivers in fungal speciation.</title>
        <authorList>
            <consortium name="DOE Joint Genome Institute"/>
            <person name="Vesth T.C."/>
            <person name="Nybo J."/>
            <person name="Theobald S."/>
            <person name="Brandl J."/>
            <person name="Frisvad J.C."/>
            <person name="Nielsen K.F."/>
            <person name="Lyhne E.K."/>
            <person name="Kogle M.E."/>
            <person name="Kuo A."/>
            <person name="Riley R."/>
            <person name="Clum A."/>
            <person name="Nolan M."/>
            <person name="Lipzen A."/>
            <person name="Salamov A."/>
            <person name="Henrissat B."/>
            <person name="Wiebenga A."/>
            <person name="De vries R.P."/>
            <person name="Grigoriev I.V."/>
            <person name="Mortensen U.H."/>
            <person name="Andersen M.R."/>
            <person name="Baker S.E."/>
        </authorList>
    </citation>
    <scope>NUCLEOTIDE SEQUENCE [LARGE SCALE GENOMIC DNA]</scope>
    <source>
        <strain evidence="3 4">CBS 114.80</strain>
    </source>
</reference>
<gene>
    <name evidence="3" type="ORF">BP00DRAFT_343280</name>
</gene>
<dbReference type="CDD" id="cd00866">
    <property type="entry name" value="PEBP_euk"/>
    <property type="match status" value="1"/>
</dbReference>
<feature type="chain" id="PRO_5016096033" evidence="2">
    <location>
        <begin position="19"/>
        <end position="258"/>
    </location>
</feature>
<evidence type="ECO:0000313" key="4">
    <source>
        <dbReference type="Proteomes" id="UP000248817"/>
    </source>
</evidence>
<keyword evidence="4" id="KW-1185">Reference proteome</keyword>
<dbReference type="PANTHER" id="PTHR11362:SF82">
    <property type="entry name" value="PHOSPHATIDYLETHANOLAMINE-BINDING PROTEIN 4"/>
    <property type="match status" value="1"/>
</dbReference>
<keyword evidence="1" id="KW-0472">Membrane</keyword>
<dbReference type="InterPro" id="IPR035810">
    <property type="entry name" value="PEBP_euk"/>
</dbReference>
<dbReference type="Gene3D" id="3.90.280.10">
    <property type="entry name" value="PEBP-like"/>
    <property type="match status" value="1"/>
</dbReference>
<organism evidence="3 4">
    <name type="scientific">Aspergillus indologenus CBS 114.80</name>
    <dbReference type="NCBI Taxonomy" id="1450541"/>
    <lineage>
        <taxon>Eukaryota</taxon>
        <taxon>Fungi</taxon>
        <taxon>Dikarya</taxon>
        <taxon>Ascomycota</taxon>
        <taxon>Pezizomycotina</taxon>
        <taxon>Eurotiomycetes</taxon>
        <taxon>Eurotiomycetidae</taxon>
        <taxon>Eurotiales</taxon>
        <taxon>Aspergillaceae</taxon>
        <taxon>Aspergillus</taxon>
        <taxon>Aspergillus subgen. Circumdati</taxon>
    </lineage>
</organism>
<name>A0A2V5J9Y3_9EURO</name>
<dbReference type="EMBL" id="KZ825500">
    <property type="protein sequence ID" value="PYI31686.1"/>
    <property type="molecule type" value="Genomic_DNA"/>
</dbReference>
<keyword evidence="2" id="KW-0732">Signal</keyword>
<evidence type="ECO:0000256" key="1">
    <source>
        <dbReference type="SAM" id="Phobius"/>
    </source>
</evidence>
<sequence length="258" mass="26883">MRYSSFFSVLAATTCAIAASVQTVPDELATVGDPSEILSVSYAVGSTAVQVTPGVNLNSSITHNAPTVHLNETTLSGSGPYLFMMVDPDINKTNPLYVGMHTMVVNLTTSDSTSTEDAICTYFYPEPTAGAAHNYTFLLFEQPANFTVAKQFSPYLATTSQTPYNRVNFPLVQFIKEAALGAPVAANYFREAAESNSTATSSGASTTITANSTATGSAATSSSTQEGAATKVGQSGSYLMSVVVVVVVMVMGALMVAV</sequence>
<dbReference type="Pfam" id="PF01161">
    <property type="entry name" value="PBP"/>
    <property type="match status" value="1"/>
</dbReference>
<accession>A0A2V5J9Y3</accession>
<evidence type="ECO:0000256" key="2">
    <source>
        <dbReference type="SAM" id="SignalP"/>
    </source>
</evidence>
<dbReference type="SUPFAM" id="SSF49777">
    <property type="entry name" value="PEBP-like"/>
    <property type="match status" value="1"/>
</dbReference>
<dbReference type="AlphaFoldDB" id="A0A2V5J9Y3"/>